<dbReference type="EMBL" id="JACRWI010000001">
    <property type="protein sequence ID" value="MBC6000617.1"/>
    <property type="molecule type" value="Genomic_DNA"/>
</dbReference>
<organism evidence="1 2">
    <name type="scientific">Veillonella hominis</name>
    <dbReference type="NCBI Taxonomy" id="2764330"/>
    <lineage>
        <taxon>Bacteria</taxon>
        <taxon>Bacillati</taxon>
        <taxon>Bacillota</taxon>
        <taxon>Negativicutes</taxon>
        <taxon>Veillonellales</taxon>
        <taxon>Veillonellaceae</taxon>
        <taxon>Veillonella</taxon>
    </lineage>
</organism>
<evidence type="ECO:0000313" key="2">
    <source>
        <dbReference type="Proteomes" id="UP000640363"/>
    </source>
</evidence>
<evidence type="ECO:0008006" key="3">
    <source>
        <dbReference type="Google" id="ProtNLM"/>
    </source>
</evidence>
<name>A0ABR7JVA1_9FIRM</name>
<gene>
    <name evidence="1" type="ORF">H8892_01425</name>
</gene>
<reference evidence="1 2" key="1">
    <citation type="submission" date="2020-08" db="EMBL/GenBank/DDBJ databases">
        <authorList>
            <person name="Liu C."/>
            <person name="Sun Q."/>
        </authorList>
    </citation>
    <scope>NUCLEOTIDE SEQUENCE [LARGE SCALE GENOMIC DNA]</scope>
    <source>
        <strain evidence="1 2">NSJ-78</strain>
    </source>
</reference>
<evidence type="ECO:0000313" key="1">
    <source>
        <dbReference type="EMBL" id="MBC6000617.1"/>
    </source>
</evidence>
<keyword evidence="2" id="KW-1185">Reference proteome</keyword>
<dbReference type="Proteomes" id="UP000640363">
    <property type="component" value="Unassembled WGS sequence"/>
</dbReference>
<accession>A0ABR7JVA1</accession>
<protein>
    <recommendedName>
        <fullName evidence="3">Helix-turn-helix domain-containing protein</fullName>
    </recommendedName>
</protein>
<dbReference type="RefSeq" id="WP_120054973.1">
    <property type="nucleotide sequence ID" value="NZ_JACRWI010000001.1"/>
</dbReference>
<proteinExistence type="predicted"/>
<comment type="caution">
    <text evidence="1">The sequence shown here is derived from an EMBL/GenBank/DDBJ whole genome shotgun (WGS) entry which is preliminary data.</text>
</comment>
<sequence>MKTGFSTPQTGTFSPIMVQPKDIVTMFSISRSTVTRLIGKMLLDDKYKSCVTRLNRNLVLIDVQMFTDYLKEQDLKGLKA</sequence>